<feature type="transmembrane region" description="Helical" evidence="8">
    <location>
        <begin position="104"/>
        <end position="123"/>
    </location>
</feature>
<sequence length="258" mass="26272">MFNGLVDLTVTTLAAVTCAILIGAVLQRLSGSGMGLVLAPTLTLVMGAATGVLLANATTTVSGLLLTLTLRRQVDWRRAAVICACVVPGAVVGALVVRAASAAWLQVIVGAAVLGAIAFTALADRLGRLPHVTRAWPTPVAGVVGGFFNTVSGVSAPVLVIHSRLTRWEHTSFAATLQPIFMTMGAVSVAAKVLLGSTGVHELPPLWLLPYVVVLVLVGIGMGSGLARHVPTERAKALAMLLAGIGGASALVRGLLSL</sequence>
<keyword evidence="10" id="KW-1185">Reference proteome</keyword>
<feature type="transmembrane region" description="Helical" evidence="8">
    <location>
        <begin position="207"/>
        <end position="226"/>
    </location>
</feature>
<dbReference type="EMBL" id="BAAANV010000037">
    <property type="protein sequence ID" value="GAA1544851.1"/>
    <property type="molecule type" value="Genomic_DNA"/>
</dbReference>
<feature type="transmembrane region" description="Helical" evidence="8">
    <location>
        <begin position="173"/>
        <end position="195"/>
    </location>
</feature>
<reference evidence="9 10" key="1">
    <citation type="journal article" date="2019" name="Int. J. Syst. Evol. Microbiol.">
        <title>The Global Catalogue of Microorganisms (GCM) 10K type strain sequencing project: providing services to taxonomists for standard genome sequencing and annotation.</title>
        <authorList>
            <consortium name="The Broad Institute Genomics Platform"/>
            <consortium name="The Broad Institute Genome Sequencing Center for Infectious Disease"/>
            <person name="Wu L."/>
            <person name="Ma J."/>
        </authorList>
    </citation>
    <scope>NUCLEOTIDE SEQUENCE [LARGE SCALE GENOMIC DNA]</scope>
    <source>
        <strain evidence="9 10">JCM 14588</strain>
    </source>
</reference>
<dbReference type="Pfam" id="PF01925">
    <property type="entry name" value="TauE"/>
    <property type="match status" value="1"/>
</dbReference>
<feature type="transmembrane region" description="Helical" evidence="8">
    <location>
        <begin position="6"/>
        <end position="26"/>
    </location>
</feature>
<feature type="transmembrane region" description="Helical" evidence="8">
    <location>
        <begin position="33"/>
        <end position="56"/>
    </location>
</feature>
<keyword evidence="4 8" id="KW-1003">Cell membrane</keyword>
<evidence type="ECO:0000256" key="4">
    <source>
        <dbReference type="ARBA" id="ARBA00022475"/>
    </source>
</evidence>
<keyword evidence="6 8" id="KW-1133">Transmembrane helix</keyword>
<feature type="transmembrane region" description="Helical" evidence="8">
    <location>
        <begin position="143"/>
        <end position="161"/>
    </location>
</feature>
<protein>
    <recommendedName>
        <fullName evidence="8">Probable membrane transporter protein</fullName>
    </recommendedName>
</protein>
<evidence type="ECO:0000313" key="10">
    <source>
        <dbReference type="Proteomes" id="UP001501288"/>
    </source>
</evidence>
<dbReference type="InterPro" id="IPR052017">
    <property type="entry name" value="TSUP"/>
</dbReference>
<dbReference type="PANTHER" id="PTHR30269">
    <property type="entry name" value="TRANSMEMBRANE PROTEIN YFCA"/>
    <property type="match status" value="1"/>
</dbReference>
<comment type="caution">
    <text evidence="9">The sequence shown here is derived from an EMBL/GenBank/DDBJ whole genome shotgun (WGS) entry which is preliminary data.</text>
</comment>
<evidence type="ECO:0000256" key="5">
    <source>
        <dbReference type="ARBA" id="ARBA00022692"/>
    </source>
</evidence>
<evidence type="ECO:0000256" key="8">
    <source>
        <dbReference type="RuleBase" id="RU363041"/>
    </source>
</evidence>
<feature type="transmembrane region" description="Helical" evidence="8">
    <location>
        <begin position="238"/>
        <end position="256"/>
    </location>
</feature>
<evidence type="ECO:0000256" key="1">
    <source>
        <dbReference type="ARBA" id="ARBA00004651"/>
    </source>
</evidence>
<evidence type="ECO:0000256" key="2">
    <source>
        <dbReference type="ARBA" id="ARBA00009142"/>
    </source>
</evidence>
<evidence type="ECO:0000256" key="7">
    <source>
        <dbReference type="ARBA" id="ARBA00023136"/>
    </source>
</evidence>
<keyword evidence="5 8" id="KW-0812">Transmembrane</keyword>
<name>A0ABN2BPV2_9MICO</name>
<keyword evidence="7 8" id="KW-0472">Membrane</keyword>
<organism evidence="9 10">
    <name type="scientific">Dermacoccus barathri</name>
    <dbReference type="NCBI Taxonomy" id="322601"/>
    <lineage>
        <taxon>Bacteria</taxon>
        <taxon>Bacillati</taxon>
        <taxon>Actinomycetota</taxon>
        <taxon>Actinomycetes</taxon>
        <taxon>Micrococcales</taxon>
        <taxon>Dermacoccaceae</taxon>
        <taxon>Dermacoccus</taxon>
    </lineage>
</organism>
<evidence type="ECO:0000256" key="3">
    <source>
        <dbReference type="ARBA" id="ARBA00022448"/>
    </source>
</evidence>
<comment type="subcellular location">
    <subcellularLocation>
        <location evidence="1 8">Cell membrane</location>
        <topology evidence="1 8">Multi-pass membrane protein</topology>
    </subcellularLocation>
</comment>
<comment type="similarity">
    <text evidence="2 8">Belongs to the 4-toluene sulfonate uptake permease (TSUP) (TC 2.A.102) family.</text>
</comment>
<gene>
    <name evidence="9" type="ORF">GCM10009762_17750</name>
</gene>
<accession>A0ABN2BPV2</accession>
<evidence type="ECO:0000313" key="9">
    <source>
        <dbReference type="EMBL" id="GAA1544851.1"/>
    </source>
</evidence>
<keyword evidence="3" id="KW-0813">Transport</keyword>
<evidence type="ECO:0000256" key="6">
    <source>
        <dbReference type="ARBA" id="ARBA00022989"/>
    </source>
</evidence>
<dbReference type="PANTHER" id="PTHR30269:SF37">
    <property type="entry name" value="MEMBRANE TRANSPORTER PROTEIN"/>
    <property type="match status" value="1"/>
</dbReference>
<proteinExistence type="inferred from homology"/>
<feature type="transmembrane region" description="Helical" evidence="8">
    <location>
        <begin position="76"/>
        <end position="97"/>
    </location>
</feature>
<dbReference type="InterPro" id="IPR002781">
    <property type="entry name" value="TM_pro_TauE-like"/>
</dbReference>
<dbReference type="Proteomes" id="UP001501288">
    <property type="component" value="Unassembled WGS sequence"/>
</dbReference>